<evidence type="ECO:0008006" key="4">
    <source>
        <dbReference type="Google" id="ProtNLM"/>
    </source>
</evidence>
<dbReference type="Proteomes" id="UP000307362">
    <property type="component" value="Unassembled WGS sequence"/>
</dbReference>
<reference evidence="2 3" key="1">
    <citation type="submission" date="2017-12" db="EMBL/GenBank/DDBJ databases">
        <authorList>
            <person name="Paulsen S."/>
            <person name="Gram L.K."/>
        </authorList>
    </citation>
    <scope>NUCLEOTIDE SEQUENCE [LARGE SCALE GENOMIC DNA]</scope>
    <source>
        <strain evidence="2 3">S1189</strain>
    </source>
</reference>
<dbReference type="AlphaFoldDB" id="A0A5S3YSW4"/>
<comment type="caution">
    <text evidence="2">The sequence shown here is derived from an EMBL/GenBank/DDBJ whole genome shotgun (WGS) entry which is preliminary data.</text>
</comment>
<feature type="repeat" description="TPR" evidence="1">
    <location>
        <begin position="86"/>
        <end position="119"/>
    </location>
</feature>
<dbReference type="SMART" id="SM00028">
    <property type="entry name" value="TPR"/>
    <property type="match status" value="2"/>
</dbReference>
<organism evidence="2 3">
    <name type="scientific">Pseudoalteromonas phenolica</name>
    <dbReference type="NCBI Taxonomy" id="161398"/>
    <lineage>
        <taxon>Bacteria</taxon>
        <taxon>Pseudomonadati</taxon>
        <taxon>Pseudomonadota</taxon>
        <taxon>Gammaproteobacteria</taxon>
        <taxon>Alteromonadales</taxon>
        <taxon>Pseudoalteromonadaceae</taxon>
        <taxon>Pseudoalteromonas</taxon>
    </lineage>
</organism>
<reference evidence="3" key="2">
    <citation type="submission" date="2019-06" db="EMBL/GenBank/DDBJ databases">
        <title>Co-occurence of chitin degradation, pigmentation and bioactivity in marine Pseudoalteromonas.</title>
        <authorList>
            <person name="Sonnenschein E.C."/>
            <person name="Bech P.K."/>
        </authorList>
    </citation>
    <scope>NUCLEOTIDE SEQUENCE [LARGE SCALE GENOMIC DNA]</scope>
    <source>
        <strain evidence="3">S1189</strain>
    </source>
</reference>
<dbReference type="InterPro" id="IPR019734">
    <property type="entry name" value="TPR_rpt"/>
</dbReference>
<name>A0A5S3YSW4_9GAMM</name>
<dbReference type="SUPFAM" id="SSF48452">
    <property type="entry name" value="TPR-like"/>
    <property type="match status" value="1"/>
</dbReference>
<evidence type="ECO:0000313" key="3">
    <source>
        <dbReference type="Proteomes" id="UP000307362"/>
    </source>
</evidence>
<keyword evidence="1" id="KW-0802">TPR repeat</keyword>
<evidence type="ECO:0000313" key="2">
    <source>
        <dbReference type="EMBL" id="TMP79664.1"/>
    </source>
</evidence>
<dbReference type="Gene3D" id="1.25.40.10">
    <property type="entry name" value="Tetratricopeptide repeat domain"/>
    <property type="match status" value="1"/>
</dbReference>
<dbReference type="PROSITE" id="PS50005">
    <property type="entry name" value="TPR"/>
    <property type="match status" value="1"/>
</dbReference>
<dbReference type="EMBL" id="PNCM01000028">
    <property type="protein sequence ID" value="TMP79664.1"/>
    <property type="molecule type" value="Genomic_DNA"/>
</dbReference>
<dbReference type="InterPro" id="IPR011990">
    <property type="entry name" value="TPR-like_helical_dom_sf"/>
</dbReference>
<proteinExistence type="predicted"/>
<gene>
    <name evidence="2" type="ORF">CWB73_12860</name>
</gene>
<sequence>MRGFYLLTEKTIQIINDIGRIFFINNQLDDAIAHFQCAMTKTENANYIAALKSNIAAAYRIQNQPALGYHLLNSIEYTVLDKNIRAGIYITTGNFALHLNKTEDAIKYYQKAFKLFKSQSKNRD</sequence>
<evidence type="ECO:0000256" key="1">
    <source>
        <dbReference type="PROSITE-ProRule" id="PRU00339"/>
    </source>
</evidence>
<protein>
    <recommendedName>
        <fullName evidence="4">Tetratricopeptide repeat protein</fullName>
    </recommendedName>
</protein>
<accession>A0A5S3YSW4</accession>